<protein>
    <recommendedName>
        <fullName evidence="3">DUF2642 domain-containing protein</fullName>
    </recommendedName>
</protein>
<organism evidence="1 2">
    <name type="scientific">Desulforamulus ferrireducens</name>
    <dbReference type="NCBI Taxonomy" id="1833852"/>
    <lineage>
        <taxon>Bacteria</taxon>
        <taxon>Bacillati</taxon>
        <taxon>Bacillota</taxon>
        <taxon>Clostridia</taxon>
        <taxon>Eubacteriales</taxon>
        <taxon>Peptococcaceae</taxon>
        <taxon>Desulforamulus</taxon>
    </lineage>
</organism>
<reference evidence="1 2" key="1">
    <citation type="journal article" date="2016" name="Int. J. Syst. Evol. Microbiol.">
        <title>Desulfotomaculum ferrireducens sp. nov., a moderately thermophilic sulfate-reducing and dissimilatory Fe(III)-reducing bacterium isolated from compost.</title>
        <authorList>
            <person name="Yang G."/>
            <person name="Guo J."/>
            <person name="Zhuang L."/>
            <person name="Yuan Y."/>
            <person name="Zhou S."/>
        </authorList>
    </citation>
    <scope>NUCLEOTIDE SEQUENCE [LARGE SCALE GENOMIC DNA]</scope>
    <source>
        <strain evidence="1 2">GSS09</strain>
    </source>
</reference>
<gene>
    <name evidence="1" type="ORF">B0537_06715</name>
</gene>
<evidence type="ECO:0000313" key="2">
    <source>
        <dbReference type="Proteomes" id="UP000189464"/>
    </source>
</evidence>
<keyword evidence="2" id="KW-1185">Reference proteome</keyword>
<proteinExistence type="predicted"/>
<name>A0A1S6IVJ9_9FIRM</name>
<dbReference type="KEGG" id="dfg:B0537_06715"/>
<evidence type="ECO:0000313" key="1">
    <source>
        <dbReference type="EMBL" id="AQS58800.1"/>
    </source>
</evidence>
<dbReference type="STRING" id="1833852.B0537_06715"/>
<evidence type="ECO:0008006" key="3">
    <source>
        <dbReference type="Google" id="ProtNLM"/>
    </source>
</evidence>
<accession>A0A1S6IVJ9</accession>
<dbReference type="EMBL" id="CP019698">
    <property type="protein sequence ID" value="AQS58800.1"/>
    <property type="molecule type" value="Genomic_DNA"/>
</dbReference>
<dbReference type="Proteomes" id="UP000189464">
    <property type="component" value="Chromosome"/>
</dbReference>
<sequence length="220" mass="25125">MNVYQENVGRSLIVELPGTKQEGVLVDYGEDITVLYNGQKYLYIPVKHIRSFRLNPLHNKEQVNSAGVPFPLTIGNISYREILNEAKNLFIEIAVVGNVLTYGTITDILDDYFIFVSPVYQTLLVPNEHLKWLALVNRNQSYYSLSREAISMVSQCRKPAAKFKEQLKRLEGKFILLDMGNNPYKIGLLKSVNDETLQLITAEDEAVFYSIRHLQVLQIA</sequence>
<dbReference type="AlphaFoldDB" id="A0A1S6IVJ9"/>